<dbReference type="EMBL" id="PDUG01000006">
    <property type="protein sequence ID" value="PIC19851.1"/>
    <property type="molecule type" value="Genomic_DNA"/>
</dbReference>
<gene>
    <name evidence="1" type="primary">Cnig_chr_X.g25239</name>
    <name evidence="1" type="ORF">B9Z55_025239</name>
</gene>
<reference evidence="2" key="1">
    <citation type="submission" date="2017-10" db="EMBL/GenBank/DDBJ databases">
        <title>Rapid genome shrinkage in a self-fertile nematode reveals novel sperm competition proteins.</title>
        <authorList>
            <person name="Yin D."/>
            <person name="Schwarz E.M."/>
            <person name="Thomas C.G."/>
            <person name="Felde R.L."/>
            <person name="Korf I.F."/>
            <person name="Cutter A.D."/>
            <person name="Schartner C.M."/>
            <person name="Ralston E.J."/>
            <person name="Meyer B.J."/>
            <person name="Haag E.S."/>
        </authorList>
    </citation>
    <scope>NUCLEOTIDE SEQUENCE [LARGE SCALE GENOMIC DNA]</scope>
    <source>
        <strain evidence="2">JU1422</strain>
    </source>
</reference>
<keyword evidence="2" id="KW-1185">Reference proteome</keyword>
<dbReference type="Proteomes" id="UP000230233">
    <property type="component" value="Chromosome X"/>
</dbReference>
<accession>A0A2G5SYD4</accession>
<sequence length="235" mass="27474">MSIAPAVNILPYIAFFYPANLDTISRSVTYPDANPTMKCIREMRIANECLKFIPYPDFMFKQRTHFPRDSRLLITEMEQVQIYQRNISNSECLKHTPCENVVFVKELYEQMEPIIDDLVDIQKNCLYPNSREIERSKFRCPLASWESATNYLLMCVPKLVRECGCSRQEKELLTELAERSMPIARLLTRNFDSVYQDLVFETGTFDRLYSDPSSGSVNGWISMWMVVTILAFLWL</sequence>
<dbReference type="OrthoDB" id="10281565at2759"/>
<protein>
    <submittedName>
        <fullName evidence="1">Uncharacterized protein</fullName>
    </submittedName>
</protein>
<proteinExistence type="predicted"/>
<evidence type="ECO:0000313" key="2">
    <source>
        <dbReference type="Proteomes" id="UP000230233"/>
    </source>
</evidence>
<comment type="caution">
    <text evidence="1">The sequence shown here is derived from an EMBL/GenBank/DDBJ whole genome shotgun (WGS) entry which is preliminary data.</text>
</comment>
<evidence type="ECO:0000313" key="1">
    <source>
        <dbReference type="EMBL" id="PIC19851.1"/>
    </source>
</evidence>
<name>A0A2G5SYD4_9PELO</name>
<organism evidence="1 2">
    <name type="scientific">Caenorhabditis nigoni</name>
    <dbReference type="NCBI Taxonomy" id="1611254"/>
    <lineage>
        <taxon>Eukaryota</taxon>
        <taxon>Metazoa</taxon>
        <taxon>Ecdysozoa</taxon>
        <taxon>Nematoda</taxon>
        <taxon>Chromadorea</taxon>
        <taxon>Rhabditida</taxon>
        <taxon>Rhabditina</taxon>
        <taxon>Rhabditomorpha</taxon>
        <taxon>Rhabditoidea</taxon>
        <taxon>Rhabditidae</taxon>
        <taxon>Peloderinae</taxon>
        <taxon>Caenorhabditis</taxon>
    </lineage>
</organism>
<dbReference type="AlphaFoldDB" id="A0A2G5SYD4"/>